<feature type="compositionally biased region" description="Polar residues" evidence="1">
    <location>
        <begin position="51"/>
        <end position="60"/>
    </location>
</feature>
<feature type="compositionally biased region" description="Polar residues" evidence="1">
    <location>
        <begin position="68"/>
        <end position="77"/>
    </location>
</feature>
<feature type="compositionally biased region" description="Polar residues" evidence="1">
    <location>
        <begin position="1"/>
        <end position="15"/>
    </location>
</feature>
<dbReference type="Proteomes" id="UP000799750">
    <property type="component" value="Unassembled WGS sequence"/>
</dbReference>
<name>A0A6A6QY29_9PEZI</name>
<dbReference type="OrthoDB" id="3687409at2759"/>
<evidence type="ECO:0000313" key="2">
    <source>
        <dbReference type="EMBL" id="KAF2496543.1"/>
    </source>
</evidence>
<evidence type="ECO:0000256" key="1">
    <source>
        <dbReference type="SAM" id="MobiDB-lite"/>
    </source>
</evidence>
<proteinExistence type="predicted"/>
<dbReference type="AlphaFoldDB" id="A0A6A6QY29"/>
<keyword evidence="3" id="KW-1185">Reference proteome</keyword>
<reference evidence="2" key="1">
    <citation type="journal article" date="2020" name="Stud. Mycol.">
        <title>101 Dothideomycetes genomes: a test case for predicting lifestyles and emergence of pathogens.</title>
        <authorList>
            <person name="Haridas S."/>
            <person name="Albert R."/>
            <person name="Binder M."/>
            <person name="Bloem J."/>
            <person name="Labutti K."/>
            <person name="Salamov A."/>
            <person name="Andreopoulos B."/>
            <person name="Baker S."/>
            <person name="Barry K."/>
            <person name="Bills G."/>
            <person name="Bluhm B."/>
            <person name="Cannon C."/>
            <person name="Castanera R."/>
            <person name="Culley D."/>
            <person name="Daum C."/>
            <person name="Ezra D."/>
            <person name="Gonzalez J."/>
            <person name="Henrissat B."/>
            <person name="Kuo A."/>
            <person name="Liang C."/>
            <person name="Lipzen A."/>
            <person name="Lutzoni F."/>
            <person name="Magnuson J."/>
            <person name="Mondo S."/>
            <person name="Nolan M."/>
            <person name="Ohm R."/>
            <person name="Pangilinan J."/>
            <person name="Park H.-J."/>
            <person name="Ramirez L."/>
            <person name="Alfaro M."/>
            <person name="Sun H."/>
            <person name="Tritt A."/>
            <person name="Yoshinaga Y."/>
            <person name="Zwiers L.-H."/>
            <person name="Turgeon B."/>
            <person name="Goodwin S."/>
            <person name="Spatafora J."/>
            <person name="Crous P."/>
            <person name="Grigoriev I."/>
        </authorList>
    </citation>
    <scope>NUCLEOTIDE SEQUENCE</scope>
    <source>
        <strain evidence="2">CBS 269.34</strain>
    </source>
</reference>
<sequence>MNSSTASQPPMSNRQPEPCRRDIKHSIAYITCSQSSNVDSRAEPLPERSPSLCSRSSTVESWAESLPERSTSTVPSDQKTRSQDPTVEAYRRLKMALFFKNHGN</sequence>
<dbReference type="EMBL" id="MU004187">
    <property type="protein sequence ID" value="KAF2496543.1"/>
    <property type="molecule type" value="Genomic_DNA"/>
</dbReference>
<accession>A0A6A6QY29</accession>
<feature type="region of interest" description="Disordered" evidence="1">
    <location>
        <begin position="1"/>
        <end position="22"/>
    </location>
</feature>
<evidence type="ECO:0000313" key="3">
    <source>
        <dbReference type="Proteomes" id="UP000799750"/>
    </source>
</evidence>
<gene>
    <name evidence="2" type="ORF">BU16DRAFT_559868</name>
</gene>
<organism evidence="2 3">
    <name type="scientific">Lophium mytilinum</name>
    <dbReference type="NCBI Taxonomy" id="390894"/>
    <lineage>
        <taxon>Eukaryota</taxon>
        <taxon>Fungi</taxon>
        <taxon>Dikarya</taxon>
        <taxon>Ascomycota</taxon>
        <taxon>Pezizomycotina</taxon>
        <taxon>Dothideomycetes</taxon>
        <taxon>Pleosporomycetidae</taxon>
        <taxon>Mytilinidiales</taxon>
        <taxon>Mytilinidiaceae</taxon>
        <taxon>Lophium</taxon>
    </lineage>
</organism>
<feature type="region of interest" description="Disordered" evidence="1">
    <location>
        <begin position="34"/>
        <end position="85"/>
    </location>
</feature>
<protein>
    <submittedName>
        <fullName evidence="2">Uncharacterized protein</fullName>
    </submittedName>
</protein>